<dbReference type="AlphaFoldDB" id="F7WZ09"/>
<dbReference type="SUPFAM" id="SSF54211">
    <property type="entry name" value="Ribosomal protein S5 domain 2-like"/>
    <property type="match status" value="2"/>
</dbReference>
<dbReference type="InterPro" id="IPR006543">
    <property type="entry name" value="Histidinol-phos"/>
</dbReference>
<dbReference type="InterPro" id="IPR020565">
    <property type="entry name" value="ImidazoleglycerP_deHydtase_CS"/>
</dbReference>
<dbReference type="GO" id="GO:0004424">
    <property type="term" value="F:imidazoleglycerol-phosphate dehydratase activity"/>
    <property type="evidence" value="ECO:0007669"/>
    <property type="project" value="InterPro"/>
</dbReference>
<dbReference type="SUPFAM" id="SSF56784">
    <property type="entry name" value="HAD-like"/>
    <property type="match status" value="1"/>
</dbReference>
<evidence type="ECO:0000256" key="8">
    <source>
        <dbReference type="ARBA" id="ARBA00023102"/>
    </source>
</evidence>
<dbReference type="InterPro" id="IPR023214">
    <property type="entry name" value="HAD_sf"/>
</dbReference>
<dbReference type="eggNOG" id="COG0131">
    <property type="taxonomic scope" value="Bacteria"/>
</dbReference>
<organism evidence="11 12">
    <name type="scientific">Buchnera aphidicola</name>
    <name type="common">Cinara tujafilina</name>
    <dbReference type="NCBI Taxonomy" id="261317"/>
    <lineage>
        <taxon>Bacteria</taxon>
        <taxon>Pseudomonadati</taxon>
        <taxon>Pseudomonadota</taxon>
        <taxon>Gammaproteobacteria</taxon>
        <taxon>Enterobacterales</taxon>
        <taxon>Erwiniaceae</taxon>
        <taxon>Buchnera</taxon>
    </lineage>
</organism>
<gene>
    <name evidence="11" type="primary">hisB</name>
    <name evidence="11" type="ORF">BCTU_067</name>
</gene>
<dbReference type="InterPro" id="IPR005954">
    <property type="entry name" value="HisB_N"/>
</dbReference>
<dbReference type="NCBIfam" id="TIGR01261">
    <property type="entry name" value="hisB_Nterm"/>
    <property type="match status" value="1"/>
</dbReference>
<dbReference type="InterPro" id="IPR036412">
    <property type="entry name" value="HAD-like_sf"/>
</dbReference>
<dbReference type="UniPathway" id="UPA00031">
    <property type="reaction ID" value="UER00011"/>
</dbReference>
<dbReference type="NCBIfam" id="TIGR01662">
    <property type="entry name" value="HAD-SF-IIIA"/>
    <property type="match status" value="1"/>
</dbReference>
<dbReference type="PANTHER" id="PTHR23133:SF2">
    <property type="entry name" value="IMIDAZOLEGLYCEROL-PHOSPHATE DEHYDRATASE"/>
    <property type="match status" value="1"/>
</dbReference>
<evidence type="ECO:0000256" key="1">
    <source>
        <dbReference type="ARBA" id="ARBA00005047"/>
    </source>
</evidence>
<comment type="pathway">
    <text evidence="1">Amino-acid biosynthesis; L-histidine biosynthesis; L-histidine from 5-phospho-alpha-D-ribose 1-diphosphate: step 6/9.</text>
</comment>
<dbReference type="Gene3D" id="3.30.230.40">
    <property type="entry name" value="Imidazole glycerol phosphate dehydratase, domain 1"/>
    <property type="match status" value="2"/>
</dbReference>
<evidence type="ECO:0000256" key="5">
    <source>
        <dbReference type="ARBA" id="ARBA00022801"/>
    </source>
</evidence>
<dbReference type="PROSITE" id="PS00954">
    <property type="entry name" value="IGP_DEHYDRATASE_1"/>
    <property type="match status" value="1"/>
</dbReference>
<dbReference type="InterPro" id="IPR000807">
    <property type="entry name" value="ImidazoleglycerolP_deHydtase"/>
</dbReference>
<dbReference type="Pfam" id="PF00475">
    <property type="entry name" value="IGPD"/>
    <property type="match status" value="1"/>
</dbReference>
<proteinExistence type="predicted"/>
<evidence type="ECO:0000313" key="11">
    <source>
        <dbReference type="EMBL" id="AEH39659.1"/>
    </source>
</evidence>
<evidence type="ECO:0000256" key="3">
    <source>
        <dbReference type="ARBA" id="ARBA00022605"/>
    </source>
</evidence>
<dbReference type="InterPro" id="IPR038494">
    <property type="entry name" value="IGPD_sf"/>
</dbReference>
<keyword evidence="5" id="KW-0378">Hydrolase</keyword>
<keyword evidence="2" id="KW-0963">Cytoplasm</keyword>
<evidence type="ECO:0000256" key="4">
    <source>
        <dbReference type="ARBA" id="ARBA00022723"/>
    </source>
</evidence>
<dbReference type="KEGG" id="baj:BCTU_067"/>
<dbReference type="eggNOG" id="COG0241">
    <property type="taxonomic scope" value="Bacteria"/>
</dbReference>
<dbReference type="NCBIfam" id="NF003937">
    <property type="entry name" value="PRK05446.1"/>
    <property type="match status" value="1"/>
</dbReference>
<dbReference type="GO" id="GO:0000105">
    <property type="term" value="P:L-histidine biosynthetic process"/>
    <property type="evidence" value="ECO:0007669"/>
    <property type="project" value="UniProtKB-UniPathway"/>
</dbReference>
<dbReference type="Pfam" id="PF13242">
    <property type="entry name" value="Hydrolase_like"/>
    <property type="match status" value="1"/>
</dbReference>
<evidence type="ECO:0000256" key="10">
    <source>
        <dbReference type="ARBA" id="ARBA00023268"/>
    </source>
</evidence>
<accession>F7WZ09</accession>
<dbReference type="InterPro" id="IPR020568">
    <property type="entry name" value="Ribosomal_Su5_D2-typ_SF"/>
</dbReference>
<keyword evidence="3" id="KW-0028">Amino-acid biosynthesis</keyword>
<evidence type="ECO:0000256" key="9">
    <source>
        <dbReference type="ARBA" id="ARBA00023239"/>
    </source>
</evidence>
<evidence type="ECO:0000256" key="7">
    <source>
        <dbReference type="ARBA" id="ARBA00022842"/>
    </source>
</evidence>
<dbReference type="EMBL" id="CP001817">
    <property type="protein sequence ID" value="AEH39659.1"/>
    <property type="molecule type" value="Genomic_DNA"/>
</dbReference>
<reference evidence="11 12" key="1">
    <citation type="journal article" date="2011" name="Appl. Environ. Microbiol.">
        <title>The genome of Buchnera aphidicola from the aphid Cinara tujafilina provides new clues about the evolutionary history of metabolic losses in bacterial endosymbionts.</title>
        <authorList>
            <person name="Lamelas A."/>
            <person name="Gosalbes M.J."/>
            <person name="Moya A."/>
            <person name="Latorre A."/>
        </authorList>
    </citation>
    <scope>NUCLEOTIDE SEQUENCE [LARGE SCALE GENOMIC DNA]</scope>
    <source>
        <strain evidence="12">Cinara tujafilina</strain>
    </source>
</reference>
<sequence>MKKFIFIDRDGTLIKEPKNYQIDCISKLFFEPNVIISLSKLLRFGYKLILITNQDGLGSASFSIKHFSFVQKFMLQIFASQGILFESILICPHFEKDNCKCRKPNIELVRYWVHNNIMDRKNSYVIGDRKTDIQLAKNMGIRSFLYNAKLLSWEHITNILTTQNRSAVVLRKTNETKIYIKINLDCPIKNYINTGIEFLNHMLDQLRVHSGIYLHIDVTGDLKIDDHHTIEDIGIALGLALKKALGNKFGISRYGFTLPMDESLSSCVLDLSGRISCFFKVNFKYQFIGDLNSCMIKHFFHSLAQSMQISLHIYAKGKK</sequence>
<evidence type="ECO:0000256" key="6">
    <source>
        <dbReference type="ARBA" id="ARBA00022833"/>
    </source>
</evidence>
<dbReference type="FunFam" id="3.30.230.40:FF:000003">
    <property type="entry name" value="Imidazoleglycerol-phosphate dehydratase HisB"/>
    <property type="match status" value="1"/>
</dbReference>
<dbReference type="GO" id="GO:0004401">
    <property type="term" value="F:histidinol-phosphatase activity"/>
    <property type="evidence" value="ECO:0007669"/>
    <property type="project" value="InterPro"/>
</dbReference>
<dbReference type="GO" id="GO:0005737">
    <property type="term" value="C:cytoplasm"/>
    <property type="evidence" value="ECO:0007669"/>
    <property type="project" value="InterPro"/>
</dbReference>
<keyword evidence="7" id="KW-0460">Magnesium</keyword>
<dbReference type="InterPro" id="IPR006549">
    <property type="entry name" value="HAD-SF_hydro_IIIA"/>
</dbReference>
<dbReference type="PANTHER" id="PTHR23133">
    <property type="entry name" value="IMIDAZOLEGLYCEROL-PHOSPHATE DEHYDRATASE HIS7"/>
    <property type="match status" value="1"/>
</dbReference>
<keyword evidence="8" id="KW-0368">Histidine biosynthesis</keyword>
<keyword evidence="6" id="KW-0862">Zinc</keyword>
<keyword evidence="12" id="KW-1185">Reference proteome</keyword>
<keyword evidence="4" id="KW-0479">Metal-binding</keyword>
<dbReference type="GO" id="GO:0046872">
    <property type="term" value="F:metal ion binding"/>
    <property type="evidence" value="ECO:0007669"/>
    <property type="project" value="UniProtKB-KW"/>
</dbReference>
<keyword evidence="9" id="KW-0456">Lyase</keyword>
<dbReference type="Proteomes" id="UP000006811">
    <property type="component" value="Chromosome"/>
</dbReference>
<evidence type="ECO:0000256" key="2">
    <source>
        <dbReference type="ARBA" id="ARBA00022490"/>
    </source>
</evidence>
<keyword evidence="10" id="KW-0511">Multifunctional enzyme</keyword>
<dbReference type="Gene3D" id="3.40.50.1000">
    <property type="entry name" value="HAD superfamily/HAD-like"/>
    <property type="match status" value="1"/>
</dbReference>
<evidence type="ECO:0000313" key="12">
    <source>
        <dbReference type="Proteomes" id="UP000006811"/>
    </source>
</evidence>
<dbReference type="NCBIfam" id="TIGR01656">
    <property type="entry name" value="Histidinol-ppas"/>
    <property type="match status" value="1"/>
</dbReference>
<protein>
    <submittedName>
        <fullName evidence="11">Imidazole glycerol-phosphate dehydratase</fullName>
    </submittedName>
</protein>
<dbReference type="CDD" id="cd07914">
    <property type="entry name" value="IGPD"/>
    <property type="match status" value="1"/>
</dbReference>
<name>F7WZ09_9GAMM</name>
<dbReference type="STRING" id="261317.BCTU_067"/>
<dbReference type="HOGENOM" id="CLU_044308_0_0_6"/>